<dbReference type="SUPFAM" id="SSF51556">
    <property type="entry name" value="Metallo-dependent hydrolases"/>
    <property type="match status" value="1"/>
</dbReference>
<dbReference type="Gene3D" id="3.20.20.140">
    <property type="entry name" value="Metal-dependent hydrolases"/>
    <property type="match status" value="1"/>
</dbReference>
<dbReference type="AlphaFoldDB" id="A0A5B8XYW9"/>
<dbReference type="OrthoDB" id="9804920at2"/>
<dbReference type="Proteomes" id="UP000321595">
    <property type="component" value="Chromosome"/>
</dbReference>
<dbReference type="RefSeq" id="WP_146962319.1">
    <property type="nucleotide sequence ID" value="NZ_CP042467.1"/>
</dbReference>
<dbReference type="Pfam" id="PF01244">
    <property type="entry name" value="Peptidase_M19"/>
    <property type="match status" value="1"/>
</dbReference>
<keyword evidence="2" id="KW-1185">Reference proteome</keyword>
<dbReference type="PANTHER" id="PTHR10443">
    <property type="entry name" value="MICROSOMAL DIPEPTIDASE"/>
    <property type="match status" value="1"/>
</dbReference>
<gene>
    <name evidence="1" type="ORF">FRD01_18385</name>
</gene>
<dbReference type="EMBL" id="CP042467">
    <property type="protein sequence ID" value="QED29173.1"/>
    <property type="molecule type" value="Genomic_DNA"/>
</dbReference>
<dbReference type="KEGG" id="bbae:FRD01_18385"/>
<evidence type="ECO:0008006" key="3">
    <source>
        <dbReference type="Google" id="ProtNLM"/>
    </source>
</evidence>
<organism evidence="1 2">
    <name type="scientific">Microvenator marinus</name>
    <dbReference type="NCBI Taxonomy" id="2600177"/>
    <lineage>
        <taxon>Bacteria</taxon>
        <taxon>Deltaproteobacteria</taxon>
        <taxon>Bradymonadales</taxon>
        <taxon>Microvenatoraceae</taxon>
        <taxon>Microvenator</taxon>
    </lineage>
</organism>
<name>A0A5B8XYW9_9DELT</name>
<accession>A0A5B8XYW9</accession>
<evidence type="ECO:0000313" key="2">
    <source>
        <dbReference type="Proteomes" id="UP000321595"/>
    </source>
</evidence>
<dbReference type="GO" id="GO:0070573">
    <property type="term" value="F:metallodipeptidase activity"/>
    <property type="evidence" value="ECO:0007669"/>
    <property type="project" value="InterPro"/>
</dbReference>
<protein>
    <recommendedName>
        <fullName evidence="3">Peptidase</fullName>
    </recommendedName>
</protein>
<reference evidence="1 2" key="1">
    <citation type="submission" date="2019-08" db="EMBL/GenBank/DDBJ databases">
        <authorList>
            <person name="Liang Q."/>
        </authorList>
    </citation>
    <scope>NUCLEOTIDE SEQUENCE [LARGE SCALE GENOMIC DNA]</scope>
    <source>
        <strain evidence="1 2">V1718</strain>
    </source>
</reference>
<proteinExistence type="predicted"/>
<sequence>MIIDLHVDFIIQQRLFSYDALRQHRPGIKGQPLIWHADIPRMLEAKYSGACLGIHYYPWESESGFLEMNKQIDYLDYDLAADPRVWRIRNRSEWRLALAEGKLALAPGVEGAHMLNKRLDRVHTLKERSVAYLTLTHFSKNEAATPSMGRGANEVDGITDFGRDLVEALQESDITVDVAHLNTPGVLDVCRISKRPLFCTHTGIKGAYPHARNITDEEIDGIVATDGVIGIMFAPKFLTGKVRVDSNCVLDHIEYALKVAGDRHVAIGSDYDGWIPIPSDMRDCRDINLIERGLRARGHSEDTIKRIMGENALELLSGERGL</sequence>
<dbReference type="InterPro" id="IPR008257">
    <property type="entry name" value="Pept_M19"/>
</dbReference>
<dbReference type="PANTHER" id="PTHR10443:SF12">
    <property type="entry name" value="DIPEPTIDASE"/>
    <property type="match status" value="1"/>
</dbReference>
<dbReference type="PROSITE" id="PS51365">
    <property type="entry name" value="RENAL_DIPEPTIDASE_2"/>
    <property type="match status" value="1"/>
</dbReference>
<dbReference type="GO" id="GO:0006508">
    <property type="term" value="P:proteolysis"/>
    <property type="evidence" value="ECO:0007669"/>
    <property type="project" value="InterPro"/>
</dbReference>
<dbReference type="InterPro" id="IPR032466">
    <property type="entry name" value="Metal_Hydrolase"/>
</dbReference>
<evidence type="ECO:0000313" key="1">
    <source>
        <dbReference type="EMBL" id="QED29173.1"/>
    </source>
</evidence>